<keyword evidence="3" id="KW-1185">Reference proteome</keyword>
<sequence>MSTNRNKKGGWKWWQSPSKSTEVEDLDYVSSIAPSSLIVQHSIHSKESDILSTTSIKSKPWISQKAKTSISPTQEESIKSEKNRLTTPASSLLMNVPSKSSSTVPVINYDINKQGRKNNDAALFSGIRVCTHVGKV</sequence>
<feature type="region of interest" description="Disordered" evidence="1">
    <location>
        <begin position="1"/>
        <end position="21"/>
    </location>
</feature>
<organism evidence="2 3">
    <name type="scientific">Thamnidium elegans</name>
    <dbReference type="NCBI Taxonomy" id="101142"/>
    <lineage>
        <taxon>Eukaryota</taxon>
        <taxon>Fungi</taxon>
        <taxon>Fungi incertae sedis</taxon>
        <taxon>Mucoromycota</taxon>
        <taxon>Mucoromycotina</taxon>
        <taxon>Mucoromycetes</taxon>
        <taxon>Mucorales</taxon>
        <taxon>Mucorineae</taxon>
        <taxon>Mucoraceae</taxon>
        <taxon>Thamnidium</taxon>
    </lineage>
</organism>
<protein>
    <submittedName>
        <fullName evidence="2">Uncharacterized protein</fullName>
    </submittedName>
</protein>
<feature type="region of interest" description="Disordered" evidence="1">
    <location>
        <begin position="63"/>
        <end position="102"/>
    </location>
</feature>
<evidence type="ECO:0000313" key="2">
    <source>
        <dbReference type="EMBL" id="KAG2233708.1"/>
    </source>
</evidence>
<gene>
    <name evidence="2" type="ORF">INT48_009452</name>
</gene>
<name>A0A8H7VYT8_9FUNG</name>
<evidence type="ECO:0000313" key="3">
    <source>
        <dbReference type="Proteomes" id="UP000613177"/>
    </source>
</evidence>
<feature type="compositionally biased region" description="Basic residues" evidence="1">
    <location>
        <begin position="1"/>
        <end position="10"/>
    </location>
</feature>
<feature type="compositionally biased region" description="Polar residues" evidence="1">
    <location>
        <begin position="85"/>
        <end position="102"/>
    </location>
</feature>
<dbReference type="Proteomes" id="UP000613177">
    <property type="component" value="Unassembled WGS sequence"/>
</dbReference>
<comment type="caution">
    <text evidence="2">The sequence shown here is derived from an EMBL/GenBank/DDBJ whole genome shotgun (WGS) entry which is preliminary data.</text>
</comment>
<evidence type="ECO:0000256" key="1">
    <source>
        <dbReference type="SAM" id="MobiDB-lite"/>
    </source>
</evidence>
<reference evidence="2" key="1">
    <citation type="submission" date="2021-01" db="EMBL/GenBank/DDBJ databases">
        <title>Metabolic potential, ecology and presence of endohyphal bacteria is reflected in genomic diversity of Mucoromycotina.</title>
        <authorList>
            <person name="Muszewska A."/>
            <person name="Okrasinska A."/>
            <person name="Steczkiewicz K."/>
            <person name="Drgas O."/>
            <person name="Orlowska M."/>
            <person name="Perlinska-Lenart U."/>
            <person name="Aleksandrzak-Piekarczyk T."/>
            <person name="Szatraj K."/>
            <person name="Zielenkiewicz U."/>
            <person name="Pilsyk S."/>
            <person name="Malc E."/>
            <person name="Mieczkowski P."/>
            <person name="Kruszewska J.S."/>
            <person name="Biernat P."/>
            <person name="Pawlowska J."/>
        </authorList>
    </citation>
    <scope>NUCLEOTIDE SEQUENCE</scope>
    <source>
        <strain evidence="2">WA0000018081</strain>
    </source>
</reference>
<feature type="compositionally biased region" description="Polar residues" evidence="1">
    <location>
        <begin position="65"/>
        <end position="75"/>
    </location>
</feature>
<dbReference type="EMBL" id="JAEPRE010000072">
    <property type="protein sequence ID" value="KAG2233708.1"/>
    <property type="molecule type" value="Genomic_DNA"/>
</dbReference>
<accession>A0A8H7VYT8</accession>
<dbReference type="AlphaFoldDB" id="A0A8H7VYT8"/>
<proteinExistence type="predicted"/>